<dbReference type="EMBL" id="RKQT01000002">
    <property type="protein sequence ID" value="RPE93720.1"/>
    <property type="molecule type" value="Genomic_DNA"/>
</dbReference>
<evidence type="ECO:0000256" key="5">
    <source>
        <dbReference type="ARBA" id="ARBA00022801"/>
    </source>
</evidence>
<dbReference type="KEGG" id="fcl:A4G17_01300"/>
<reference evidence="10 11" key="2">
    <citation type="submission" date="2018-11" db="EMBL/GenBank/DDBJ databases">
        <title>Genomic Encyclopedia of Type Strains, Phase IV (KMG-IV): sequencing the most valuable type-strain genomes for metagenomic binning, comparative biology and taxonomic classification.</title>
        <authorList>
            <person name="Goeker M."/>
        </authorList>
    </citation>
    <scope>NUCLEOTIDE SEQUENCE [LARGE SCALE GENOMIC DNA]</scope>
    <source>
        <strain evidence="10 11">DSM 25797</strain>
    </source>
</reference>
<comment type="catalytic activity">
    <reaction evidence="7">
        <text>Endonucleolytic cleavage of RNA, removing 5'-extranucleotides from tRNA precursor.</text>
        <dbReference type="EC" id="3.1.26.5"/>
    </reaction>
</comment>
<dbReference type="AlphaFoldDB" id="A0AAE6X4R2"/>
<evidence type="ECO:0000256" key="4">
    <source>
        <dbReference type="ARBA" id="ARBA00022759"/>
    </source>
</evidence>
<evidence type="ECO:0000313" key="9">
    <source>
        <dbReference type="EMBL" id="QIM64182.1"/>
    </source>
</evidence>
<comment type="function">
    <text evidence="1 7">RNaseP catalyzes the removal of the 5'-leader sequence from pre-tRNA to produce the mature 5'-terminus. It can also cleave other RNA substrates such as 4.5S RNA. The protein component plays an auxiliary but essential role in vivo by binding to the 5'-leader sequence and broadening the substrate specificity of the ribozyme.</text>
</comment>
<dbReference type="RefSeq" id="WP_123956878.1">
    <property type="nucleotide sequence ID" value="NZ_CP015029.1"/>
</dbReference>
<evidence type="ECO:0000256" key="6">
    <source>
        <dbReference type="ARBA" id="ARBA00022884"/>
    </source>
</evidence>
<keyword evidence="3 7" id="KW-0540">Nuclease</keyword>
<keyword evidence="2 7" id="KW-0819">tRNA processing</keyword>
<dbReference type="SUPFAM" id="SSF54211">
    <property type="entry name" value="Ribosomal protein S5 domain 2-like"/>
    <property type="match status" value="1"/>
</dbReference>
<dbReference type="EC" id="3.1.26.5" evidence="7 8"/>
<dbReference type="EMBL" id="CP015029">
    <property type="protein sequence ID" value="QIM64182.1"/>
    <property type="molecule type" value="Genomic_DNA"/>
</dbReference>
<dbReference type="PROSITE" id="PS00648">
    <property type="entry name" value="RIBONUCLEASE_P"/>
    <property type="match status" value="1"/>
</dbReference>
<evidence type="ECO:0000313" key="12">
    <source>
        <dbReference type="Proteomes" id="UP000502287"/>
    </source>
</evidence>
<gene>
    <name evidence="7" type="primary">rnpA</name>
    <name evidence="9" type="ORF">A4G17_01300</name>
    <name evidence="10" type="ORF">EDC49_1233</name>
</gene>
<proteinExistence type="inferred from homology"/>
<dbReference type="GO" id="GO:0042781">
    <property type="term" value="F:3'-tRNA processing endoribonuclease activity"/>
    <property type="evidence" value="ECO:0007669"/>
    <property type="project" value="TreeGrafter"/>
</dbReference>
<protein>
    <recommendedName>
        <fullName evidence="7 8">Ribonuclease P protein component</fullName>
        <shortName evidence="7">RNase P protein</shortName>
        <shortName evidence="7">RNaseP protein</shortName>
        <ecNumber evidence="7 8">3.1.26.5</ecNumber>
    </recommendedName>
    <alternativeName>
        <fullName evidence="7">Protein C5</fullName>
    </alternativeName>
</protein>
<dbReference type="HAMAP" id="MF_00227">
    <property type="entry name" value="RNase_P"/>
    <property type="match status" value="1"/>
</dbReference>
<dbReference type="InterPro" id="IPR014721">
    <property type="entry name" value="Ribsml_uS5_D2-typ_fold_subgr"/>
</dbReference>
<dbReference type="NCBIfam" id="TIGR00188">
    <property type="entry name" value="rnpA"/>
    <property type="match status" value="1"/>
</dbReference>
<dbReference type="InterPro" id="IPR020539">
    <property type="entry name" value="RNase_P_CS"/>
</dbReference>
<accession>A0AAE6X4R2</accession>
<keyword evidence="5 7" id="KW-0378">Hydrolase</keyword>
<dbReference type="InterPro" id="IPR000100">
    <property type="entry name" value="RNase_P"/>
</dbReference>
<dbReference type="PANTHER" id="PTHR33992:SF1">
    <property type="entry name" value="RIBONUCLEASE P PROTEIN COMPONENT"/>
    <property type="match status" value="1"/>
</dbReference>
<name>A0AAE6X4R2_9PAST</name>
<keyword evidence="4 7" id="KW-0255">Endonuclease</keyword>
<evidence type="ECO:0000256" key="7">
    <source>
        <dbReference type="HAMAP-Rule" id="MF_00227"/>
    </source>
</evidence>
<dbReference type="Proteomes" id="UP000276901">
    <property type="component" value="Unassembled WGS sequence"/>
</dbReference>
<dbReference type="Proteomes" id="UP000502287">
    <property type="component" value="Chromosome"/>
</dbReference>
<evidence type="ECO:0000256" key="2">
    <source>
        <dbReference type="ARBA" id="ARBA00022694"/>
    </source>
</evidence>
<comment type="subunit">
    <text evidence="7">Consists of a catalytic RNA component (M1 or rnpB) and a protein subunit.</text>
</comment>
<evidence type="ECO:0000256" key="3">
    <source>
        <dbReference type="ARBA" id="ARBA00022722"/>
    </source>
</evidence>
<dbReference type="GO" id="GO:0030677">
    <property type="term" value="C:ribonuclease P complex"/>
    <property type="evidence" value="ECO:0007669"/>
    <property type="project" value="TreeGrafter"/>
</dbReference>
<keyword evidence="6 7" id="KW-0694">RNA-binding</keyword>
<reference evidence="9 12" key="1">
    <citation type="submission" date="2016-03" db="EMBL/GenBank/DDBJ databases">
        <authorList>
            <person name="Hansen M.J."/>
            <person name="Bojesen A.M."/>
            <person name="Planet P."/>
        </authorList>
    </citation>
    <scope>NUCLEOTIDE SEQUENCE [LARGE SCALE GENOMIC DNA]</scope>
    <source>
        <strain evidence="9 12">HPA 21</strain>
    </source>
</reference>
<evidence type="ECO:0000313" key="11">
    <source>
        <dbReference type="Proteomes" id="UP000276901"/>
    </source>
</evidence>
<dbReference type="PANTHER" id="PTHR33992">
    <property type="entry name" value="RIBONUCLEASE P PROTEIN COMPONENT"/>
    <property type="match status" value="1"/>
</dbReference>
<evidence type="ECO:0000256" key="8">
    <source>
        <dbReference type="NCBIfam" id="TIGR00188"/>
    </source>
</evidence>
<keyword evidence="11" id="KW-1185">Reference proteome</keyword>
<organism evidence="9 12">
    <name type="scientific">Frederiksenia canicola</name>
    <dbReference type="NCBI Taxonomy" id="123824"/>
    <lineage>
        <taxon>Bacteria</taxon>
        <taxon>Pseudomonadati</taxon>
        <taxon>Pseudomonadota</taxon>
        <taxon>Gammaproteobacteria</taxon>
        <taxon>Pasteurellales</taxon>
        <taxon>Pasteurellaceae</taxon>
        <taxon>Frederiksenia</taxon>
    </lineage>
</organism>
<dbReference type="Pfam" id="PF00825">
    <property type="entry name" value="Ribonuclease_P"/>
    <property type="match status" value="1"/>
</dbReference>
<dbReference type="GO" id="GO:0001682">
    <property type="term" value="P:tRNA 5'-leader removal"/>
    <property type="evidence" value="ECO:0007669"/>
    <property type="project" value="UniProtKB-UniRule"/>
</dbReference>
<comment type="similarity">
    <text evidence="7">Belongs to the RnpA family.</text>
</comment>
<sequence>MNKLTFSRELRLLAPVQFKAVFEQPNRASTPQLTLLARQNNAENARLGLTVAKKHLKRAHDRNRIKRIVRESFRLKQHDLPNYDFVFVAKGGIGKLSNAELFETLEKLWQRHIRLAQQARKDPA</sequence>
<dbReference type="Gene3D" id="3.30.230.10">
    <property type="match status" value="1"/>
</dbReference>
<evidence type="ECO:0000313" key="10">
    <source>
        <dbReference type="EMBL" id="RPE93720.1"/>
    </source>
</evidence>
<evidence type="ECO:0000256" key="1">
    <source>
        <dbReference type="ARBA" id="ARBA00002663"/>
    </source>
</evidence>
<dbReference type="GO" id="GO:0004526">
    <property type="term" value="F:ribonuclease P activity"/>
    <property type="evidence" value="ECO:0007669"/>
    <property type="project" value="UniProtKB-UniRule"/>
</dbReference>
<dbReference type="GO" id="GO:0000049">
    <property type="term" value="F:tRNA binding"/>
    <property type="evidence" value="ECO:0007669"/>
    <property type="project" value="UniProtKB-UniRule"/>
</dbReference>
<dbReference type="InterPro" id="IPR020568">
    <property type="entry name" value="Ribosomal_Su5_D2-typ_SF"/>
</dbReference>
<dbReference type="FunFam" id="3.30.230.10:FF:000016">
    <property type="entry name" value="Ribonuclease P protein component"/>
    <property type="match status" value="1"/>
</dbReference>